<reference evidence="3" key="1">
    <citation type="journal article" date="2015" name="Genome Announc.">
        <title>Draft genome sequence of the fungus Penicillium brasilianum MG11.</title>
        <authorList>
            <person name="Horn F."/>
            <person name="Linde J."/>
            <person name="Mattern D.J."/>
            <person name="Walther G."/>
            <person name="Guthke R."/>
            <person name="Brakhage A.A."/>
            <person name="Valiante V."/>
        </authorList>
    </citation>
    <scope>NUCLEOTIDE SEQUENCE [LARGE SCALE GENOMIC DNA]</scope>
    <source>
        <strain evidence="3">MG11</strain>
    </source>
</reference>
<dbReference type="EMBL" id="CDHK01000025">
    <property type="protein sequence ID" value="CEJ62826.1"/>
    <property type="molecule type" value="Genomic_DNA"/>
</dbReference>
<evidence type="ECO:0000256" key="1">
    <source>
        <dbReference type="SAM" id="MobiDB-lite"/>
    </source>
</evidence>
<gene>
    <name evidence="2" type="ORF">PMG11_11312</name>
</gene>
<protein>
    <submittedName>
        <fullName evidence="2">Uncharacterized protein</fullName>
    </submittedName>
</protein>
<proteinExistence type="predicted"/>
<organism evidence="2 3">
    <name type="scientific">Penicillium brasilianum</name>
    <dbReference type="NCBI Taxonomy" id="104259"/>
    <lineage>
        <taxon>Eukaryota</taxon>
        <taxon>Fungi</taxon>
        <taxon>Dikarya</taxon>
        <taxon>Ascomycota</taxon>
        <taxon>Pezizomycotina</taxon>
        <taxon>Eurotiomycetes</taxon>
        <taxon>Eurotiomycetidae</taxon>
        <taxon>Eurotiales</taxon>
        <taxon>Aspergillaceae</taxon>
        <taxon>Penicillium</taxon>
    </lineage>
</organism>
<sequence length="124" mass="14108">MHTETAVRAQVVALRAFTTKSSSEIAYLTGLSISSVNRIYARAIERGFNPHEDPLIHDRYVEDKPRSGRPIKQDTATQDIVISKQAWDRYICRNRSPNPKKKWLSEDQADSEAWIDTSDEEGSS</sequence>
<feature type="region of interest" description="Disordered" evidence="1">
    <location>
        <begin position="95"/>
        <end position="124"/>
    </location>
</feature>
<accession>A0A0F7U3H1</accession>
<dbReference type="OrthoDB" id="5415741at2759"/>
<dbReference type="STRING" id="104259.A0A0F7U3H1"/>
<keyword evidence="3" id="KW-1185">Reference proteome</keyword>
<dbReference type="AlphaFoldDB" id="A0A0F7U3H1"/>
<evidence type="ECO:0000313" key="2">
    <source>
        <dbReference type="EMBL" id="CEJ62826.1"/>
    </source>
</evidence>
<dbReference type="Proteomes" id="UP000042958">
    <property type="component" value="Unassembled WGS sequence"/>
</dbReference>
<name>A0A0F7U3H1_PENBI</name>
<evidence type="ECO:0000313" key="3">
    <source>
        <dbReference type="Proteomes" id="UP000042958"/>
    </source>
</evidence>